<keyword evidence="1" id="KW-0479">Metal-binding</keyword>
<dbReference type="GO" id="GO:0000981">
    <property type="term" value="F:DNA-binding transcription factor activity, RNA polymerase II-specific"/>
    <property type="evidence" value="ECO:0007669"/>
    <property type="project" value="InterPro"/>
</dbReference>
<dbReference type="GO" id="GO:0008270">
    <property type="term" value="F:zinc ion binding"/>
    <property type="evidence" value="ECO:0007669"/>
    <property type="project" value="UniProtKB-KW"/>
</dbReference>
<dbReference type="GO" id="GO:0003677">
    <property type="term" value="F:DNA binding"/>
    <property type="evidence" value="ECO:0007669"/>
    <property type="project" value="UniProtKB-KW"/>
</dbReference>
<dbReference type="Pfam" id="PF00172">
    <property type="entry name" value="Zn_clus"/>
    <property type="match status" value="1"/>
</dbReference>
<evidence type="ECO:0000313" key="11">
    <source>
        <dbReference type="Proteomes" id="UP000596276"/>
    </source>
</evidence>
<protein>
    <submittedName>
        <fullName evidence="10">C2H2 type zinc finger domain protein</fullName>
    </submittedName>
</protein>
<dbReference type="PANTHER" id="PTHR47660:SF7">
    <property type="entry name" value="TRANSCRIPTION FACTOR WITH C2H2 AND ZN(2)-CYS(6) DNA BINDING DOMAIN (EUROFUNG)"/>
    <property type="match status" value="1"/>
</dbReference>
<keyword evidence="6" id="KW-0539">Nucleus</keyword>
<dbReference type="SMART" id="SM00355">
    <property type="entry name" value="ZnF_C2H2"/>
    <property type="match status" value="1"/>
</dbReference>
<dbReference type="EMBL" id="CP044623">
    <property type="protein sequence ID" value="QRD93538.1"/>
    <property type="molecule type" value="Genomic_DNA"/>
</dbReference>
<accession>A0A7U2R2B7</accession>
<keyword evidence="3" id="KW-0805">Transcription regulation</keyword>
<dbReference type="PROSITE" id="PS50048">
    <property type="entry name" value="ZN2_CY6_FUNGAL_2"/>
    <property type="match status" value="1"/>
</dbReference>
<dbReference type="Pfam" id="PF04082">
    <property type="entry name" value="Fungal_trans"/>
    <property type="match status" value="1"/>
</dbReference>
<dbReference type="InterPro" id="IPR036236">
    <property type="entry name" value="Znf_C2H2_sf"/>
</dbReference>
<evidence type="ECO:0000256" key="1">
    <source>
        <dbReference type="ARBA" id="ARBA00022723"/>
    </source>
</evidence>
<dbReference type="SUPFAM" id="SSF57667">
    <property type="entry name" value="beta-beta-alpha zinc fingers"/>
    <property type="match status" value="1"/>
</dbReference>
<dbReference type="CDD" id="cd12148">
    <property type="entry name" value="fungal_TF_MHR"/>
    <property type="match status" value="1"/>
</dbReference>
<keyword evidence="2" id="KW-0862">Zinc</keyword>
<dbReference type="AlphaFoldDB" id="A0A7U2R2B7"/>
<dbReference type="PROSITE" id="PS00463">
    <property type="entry name" value="ZN2_CY6_FUNGAL_1"/>
    <property type="match status" value="1"/>
</dbReference>
<keyword evidence="11" id="KW-1185">Reference proteome</keyword>
<keyword evidence="5" id="KW-0804">Transcription</keyword>
<feature type="domain" description="C2H2-type" evidence="9">
    <location>
        <begin position="6"/>
        <end position="36"/>
    </location>
</feature>
<dbReference type="Proteomes" id="UP000596276">
    <property type="component" value="Chromosome 6"/>
</dbReference>
<keyword evidence="4" id="KW-0238">DNA-binding</keyword>
<feature type="domain" description="Zn(2)-C6 fungal-type" evidence="8">
    <location>
        <begin position="83"/>
        <end position="112"/>
    </location>
</feature>
<gene>
    <name evidence="10" type="ORF">F9C07_2260510</name>
</gene>
<evidence type="ECO:0000259" key="8">
    <source>
        <dbReference type="PROSITE" id="PS50048"/>
    </source>
</evidence>
<dbReference type="PROSITE" id="PS50157">
    <property type="entry name" value="ZINC_FINGER_C2H2_2"/>
    <property type="match status" value="1"/>
</dbReference>
<evidence type="ECO:0000313" key="10">
    <source>
        <dbReference type="EMBL" id="QRD93538.1"/>
    </source>
</evidence>
<proteinExistence type="predicted"/>
<reference evidence="11" key="1">
    <citation type="journal article" date="2021" name="G3 (Bethesda)">
        <title>Chromosome assembled and annotated genome sequence of Aspergillus flavus NRRL 3357.</title>
        <authorList>
            <person name="Skerker J.M."/>
            <person name="Pianalto K.M."/>
            <person name="Mondo S.J."/>
            <person name="Yang K."/>
            <person name="Arkin A.P."/>
            <person name="Keller N.P."/>
            <person name="Grigoriev I.V."/>
            <person name="Louise Glass N.L."/>
        </authorList>
    </citation>
    <scope>NUCLEOTIDE SEQUENCE [LARGE SCALE GENOMIC DNA]</scope>
    <source>
        <strain evidence="11">ATCC 200026 / FGSC A1120 / IAM 13836 / NRRL 3357 / JCM 12722 / SRRC 167</strain>
    </source>
</reference>
<dbReference type="InterPro" id="IPR036864">
    <property type="entry name" value="Zn2-C6_fun-type_DNA-bd_sf"/>
</dbReference>
<dbReference type="VEuPathDB" id="FungiDB:F9C07_2260510"/>
<dbReference type="CDD" id="cd00067">
    <property type="entry name" value="GAL4"/>
    <property type="match status" value="1"/>
</dbReference>
<dbReference type="SUPFAM" id="SSF57701">
    <property type="entry name" value="Zn2/Cys6 DNA-binding domain"/>
    <property type="match status" value="1"/>
</dbReference>
<dbReference type="Gene3D" id="4.10.240.10">
    <property type="entry name" value="Zn(2)-C6 fungal-type DNA-binding domain"/>
    <property type="match status" value="1"/>
</dbReference>
<evidence type="ECO:0000256" key="5">
    <source>
        <dbReference type="ARBA" id="ARBA00023163"/>
    </source>
</evidence>
<evidence type="ECO:0000256" key="2">
    <source>
        <dbReference type="ARBA" id="ARBA00022833"/>
    </source>
</evidence>
<evidence type="ECO:0000256" key="4">
    <source>
        <dbReference type="ARBA" id="ARBA00023125"/>
    </source>
</evidence>
<evidence type="ECO:0000256" key="6">
    <source>
        <dbReference type="ARBA" id="ARBA00023242"/>
    </source>
</evidence>
<dbReference type="Gene3D" id="3.30.160.60">
    <property type="entry name" value="Classic Zinc Finger"/>
    <property type="match status" value="1"/>
</dbReference>
<evidence type="ECO:0000256" key="3">
    <source>
        <dbReference type="ARBA" id="ARBA00023015"/>
    </source>
</evidence>
<dbReference type="GO" id="GO:0009893">
    <property type="term" value="P:positive regulation of metabolic process"/>
    <property type="evidence" value="ECO:0007669"/>
    <property type="project" value="UniProtKB-ARBA"/>
</dbReference>
<feature type="non-terminal residue" evidence="10">
    <location>
        <position position="1"/>
    </location>
</feature>
<keyword evidence="7" id="KW-0863">Zinc-finger</keyword>
<dbReference type="InterPro" id="IPR001138">
    <property type="entry name" value="Zn2Cys6_DnaBD"/>
</dbReference>
<evidence type="ECO:0000259" key="9">
    <source>
        <dbReference type="PROSITE" id="PS50157"/>
    </source>
</evidence>
<organism evidence="10 11">
    <name type="scientific">Aspergillus flavus (strain ATCC 200026 / FGSC A1120 / IAM 13836 / NRRL 3357 / JCM 12722 / SRRC 167)</name>
    <dbReference type="NCBI Taxonomy" id="332952"/>
    <lineage>
        <taxon>Eukaryota</taxon>
        <taxon>Fungi</taxon>
        <taxon>Dikarya</taxon>
        <taxon>Ascomycota</taxon>
        <taxon>Pezizomycotina</taxon>
        <taxon>Eurotiomycetes</taxon>
        <taxon>Eurotiomycetidae</taxon>
        <taxon>Eurotiales</taxon>
        <taxon>Aspergillaceae</taxon>
        <taxon>Aspergillus</taxon>
        <taxon>Aspergillus subgen. Circumdati</taxon>
    </lineage>
</organism>
<dbReference type="SMART" id="SM00066">
    <property type="entry name" value="GAL4"/>
    <property type="match status" value="1"/>
</dbReference>
<dbReference type="GO" id="GO:0006351">
    <property type="term" value="P:DNA-templated transcription"/>
    <property type="evidence" value="ECO:0007669"/>
    <property type="project" value="InterPro"/>
</dbReference>
<name>A0A7U2R2B7_ASPFN</name>
<dbReference type="PROSITE" id="PS00028">
    <property type="entry name" value="ZINC_FINGER_C2H2_1"/>
    <property type="match status" value="1"/>
</dbReference>
<dbReference type="VEuPathDB" id="FungiDB:AFLA_008504"/>
<sequence>MSPSTYSCNIPGCGATYLRKEHLNRHSAQSHQDASRFSCPHCPSTLARRHMMNWKTDHETIASRHIKNFHQKYELPESRVRKACNACRTRKERCDGKSPCSSCERRGIYCSLSPDSAAQTMIQTNTLTPAAVIMDTKDAETSITGPVIQKYIDIYFRDFHPHWPFLHPSTFDASREPFILVQSVVMIGMWITGHLAKRDVALELHCRLSDAVRMQAESWSIPTSGSQQNTRALWPMATYQSILLQIIMALFLAKGNSSTDISLRHQLSADDSYTLVTLVCTCRASGMFHYPKMIEQHSPATPLAMIWVNVEEIKRFGLALYKVCRLSNLAVTAKRSGNTRQDLLGLADLNFCIPDSDRIWGAPAVMDEQDRQLLIALVERRDNSDQKAWISNATRILCDDQVDFEWA</sequence>
<dbReference type="PANTHER" id="PTHR47660">
    <property type="entry name" value="TRANSCRIPTION FACTOR WITH C2H2 AND ZN(2)-CYS(6) DNA BINDING DOMAIN (EUROFUNG)-RELATED-RELATED"/>
    <property type="match status" value="1"/>
</dbReference>
<evidence type="ECO:0000256" key="7">
    <source>
        <dbReference type="PROSITE-ProRule" id="PRU00042"/>
    </source>
</evidence>
<dbReference type="InterPro" id="IPR007219">
    <property type="entry name" value="XnlR_reg_dom"/>
</dbReference>
<dbReference type="InterPro" id="IPR013087">
    <property type="entry name" value="Znf_C2H2_type"/>
</dbReference>